<evidence type="ECO:0000313" key="3">
    <source>
        <dbReference type="EMBL" id="KAE8132670.1"/>
    </source>
</evidence>
<sequence length="803" mass="89949">MGMTTNKHAYCYHSPRLQVARPERFAKVEYLSRYIPELDPKNARAKTMRVRMAKRTTMLKTQMVIATVVVIFNLSITIWAVLSYPPDGRGVGTFSFSDCSSTTALNSALHVALNIISSLFLGAGNYCMQILVAPSRDEIAQTHLKGSALEIGVPSMRNLRYIKRSRVAAWFGIGFIVTLLHFFWNSAIFTSLPIVVIPRAVATNDFLTVGYNWTASDPLSHFSWWKPAPGYDEASKNTSMIYSLQGGAANFTYLDTETCIKRYINPMTATSSVIIVARNVSTAQNNGSSLIDGWVSGWEPWSGSSAWICRAYQDIHKDRFCNWDFAKSFTNDWKLSWPWGVQVDHCLSADEGSSQDRCGLHYSTHILAIVCVCTFLESLLVYWTAFHHFRNTRTKEQKRDHRTMVTIGDAVNSFLEHPRSYINELTDEDDDASTSYRLGAVQVQKTTWLVKPRVSWFKAVNIHIWVISLILFSTGLAITSYSIGSSIEWISQKGVDVSPAALWQYGFQVNPAMLARDMGPLNSIAADGPVMLLGNILIANSPQVMISFLYLFYNNILTRQLVSDEWVRFLQEEGKKPLRVSSPEGMQRSSYFLSLPFKYSVPLMVLAILLHWLISQSIFLVQSSAFAPGKDGARLPIYDYTARGYSPLGSIMAISLGFALVVALLLNSTFRSYRNIPVNFHLMAFNSSAIEALCQRPDADSDARLFPVRIGVAVMDSKPRTSPSALSESSYTAVVFSTDTTLQVPEHGGQYVQPILICGEGIWYKFITSVRRLMRNGYTLISNAWGCLVSAIVRNSRRQARAM</sequence>
<feature type="domain" description="DUF6536" evidence="2">
    <location>
        <begin position="58"/>
        <end position="207"/>
    </location>
</feature>
<dbReference type="OrthoDB" id="5429634at2759"/>
<name>A0A5N6SG35_ASPPS</name>
<proteinExistence type="predicted"/>
<evidence type="ECO:0000256" key="1">
    <source>
        <dbReference type="SAM" id="Phobius"/>
    </source>
</evidence>
<gene>
    <name evidence="3" type="ORF">BDV38DRAFT_201382</name>
</gene>
<dbReference type="PANTHER" id="PTHR35395">
    <property type="entry name" value="DUF6536 DOMAIN-CONTAINING PROTEIN"/>
    <property type="match status" value="1"/>
</dbReference>
<dbReference type="Proteomes" id="UP000325672">
    <property type="component" value="Unassembled WGS sequence"/>
</dbReference>
<accession>A0A5N6SG35</accession>
<evidence type="ECO:0000313" key="4">
    <source>
        <dbReference type="Proteomes" id="UP000325672"/>
    </source>
</evidence>
<keyword evidence="1" id="KW-1133">Transmembrane helix</keyword>
<evidence type="ECO:0000259" key="2">
    <source>
        <dbReference type="Pfam" id="PF20163"/>
    </source>
</evidence>
<feature type="transmembrane region" description="Helical" evidence="1">
    <location>
        <begin position="63"/>
        <end position="84"/>
    </location>
</feature>
<feature type="transmembrane region" description="Helical" evidence="1">
    <location>
        <begin position="603"/>
        <end position="625"/>
    </location>
</feature>
<reference evidence="3 4" key="1">
    <citation type="submission" date="2019-04" db="EMBL/GenBank/DDBJ databases">
        <title>Friends and foes A comparative genomics study of 23 Aspergillus species from section Flavi.</title>
        <authorList>
            <consortium name="DOE Joint Genome Institute"/>
            <person name="Kjaerbolling I."/>
            <person name="Vesth T."/>
            <person name="Frisvad J.C."/>
            <person name="Nybo J.L."/>
            <person name="Theobald S."/>
            <person name="Kildgaard S."/>
            <person name="Isbrandt T."/>
            <person name="Kuo A."/>
            <person name="Sato A."/>
            <person name="Lyhne E.K."/>
            <person name="Kogle M.E."/>
            <person name="Wiebenga A."/>
            <person name="Kun R.S."/>
            <person name="Lubbers R.J."/>
            <person name="Makela M.R."/>
            <person name="Barry K."/>
            <person name="Chovatia M."/>
            <person name="Clum A."/>
            <person name="Daum C."/>
            <person name="Haridas S."/>
            <person name="He G."/>
            <person name="LaButti K."/>
            <person name="Lipzen A."/>
            <person name="Mondo S."/>
            <person name="Riley R."/>
            <person name="Salamov A."/>
            <person name="Simmons B.A."/>
            <person name="Magnuson J.K."/>
            <person name="Henrissat B."/>
            <person name="Mortensen U.H."/>
            <person name="Larsen T.O."/>
            <person name="Devries R.P."/>
            <person name="Grigoriev I.V."/>
            <person name="Machida M."/>
            <person name="Baker S.E."/>
            <person name="Andersen M.R."/>
        </authorList>
    </citation>
    <scope>NUCLEOTIDE SEQUENCE [LARGE SCALE GENOMIC DNA]</scope>
    <source>
        <strain evidence="3 4">CBS 117625</strain>
    </source>
</reference>
<keyword evidence="4" id="KW-1185">Reference proteome</keyword>
<feature type="transmembrane region" description="Helical" evidence="1">
    <location>
        <begin position="104"/>
        <end position="126"/>
    </location>
</feature>
<keyword evidence="1" id="KW-0472">Membrane</keyword>
<keyword evidence="1" id="KW-0812">Transmembrane</keyword>
<dbReference type="Pfam" id="PF20163">
    <property type="entry name" value="DUF6536"/>
    <property type="match status" value="1"/>
</dbReference>
<protein>
    <recommendedName>
        <fullName evidence="2">DUF6536 domain-containing protein</fullName>
    </recommendedName>
</protein>
<dbReference type="RefSeq" id="XP_031908733.1">
    <property type="nucleotide sequence ID" value="XM_032052455.1"/>
</dbReference>
<feature type="transmembrane region" description="Helical" evidence="1">
    <location>
        <begin position="362"/>
        <end position="385"/>
    </location>
</feature>
<feature type="transmembrane region" description="Helical" evidence="1">
    <location>
        <begin position="462"/>
        <end position="483"/>
    </location>
</feature>
<dbReference type="InterPro" id="IPR046623">
    <property type="entry name" value="DUF6536"/>
</dbReference>
<feature type="transmembrane region" description="Helical" evidence="1">
    <location>
        <begin position="167"/>
        <end position="184"/>
    </location>
</feature>
<organism evidence="3 4">
    <name type="scientific">Aspergillus pseudotamarii</name>
    <dbReference type="NCBI Taxonomy" id="132259"/>
    <lineage>
        <taxon>Eukaryota</taxon>
        <taxon>Fungi</taxon>
        <taxon>Dikarya</taxon>
        <taxon>Ascomycota</taxon>
        <taxon>Pezizomycotina</taxon>
        <taxon>Eurotiomycetes</taxon>
        <taxon>Eurotiomycetidae</taxon>
        <taxon>Eurotiales</taxon>
        <taxon>Aspergillaceae</taxon>
        <taxon>Aspergillus</taxon>
        <taxon>Aspergillus subgen. Circumdati</taxon>
    </lineage>
</organism>
<dbReference type="GeneID" id="43636665"/>
<dbReference type="PANTHER" id="PTHR35395:SF1">
    <property type="entry name" value="DUF6536 DOMAIN-CONTAINING PROTEIN"/>
    <property type="match status" value="1"/>
</dbReference>
<feature type="transmembrane region" description="Helical" evidence="1">
    <location>
        <begin position="645"/>
        <end position="666"/>
    </location>
</feature>
<dbReference type="EMBL" id="ML743628">
    <property type="protein sequence ID" value="KAE8132670.1"/>
    <property type="molecule type" value="Genomic_DNA"/>
</dbReference>
<dbReference type="AlphaFoldDB" id="A0A5N6SG35"/>
<feature type="transmembrane region" description="Helical" evidence="1">
    <location>
        <begin position="530"/>
        <end position="553"/>
    </location>
</feature>